<comment type="caution">
    <text evidence="1">The sequence shown here is derived from an EMBL/GenBank/DDBJ whole genome shotgun (WGS) entry which is preliminary data.</text>
</comment>
<evidence type="ECO:0000313" key="1">
    <source>
        <dbReference type="EMBL" id="KAF2625770.1"/>
    </source>
</evidence>
<dbReference type="Proteomes" id="UP000799754">
    <property type="component" value="Unassembled WGS sequence"/>
</dbReference>
<sequence length="152" mass="16822">MADQLSCSTPLKCRLCKPRRGAHLPARLHDFLSASVLYSFPSTLHHSELTENLFCGCLGAASPGPTWYHPRSRHHRAPPPHLAHLAAPWPLWQLLSPSARRGPALPPGCPCLRLQTSRPLRSSRHGAPARRPRVPLRCPRARQLGRQSPQAA</sequence>
<accession>A0ACB6RUX5</accession>
<proteinExistence type="predicted"/>
<protein>
    <submittedName>
        <fullName evidence="1">Uncharacterized protein</fullName>
    </submittedName>
</protein>
<gene>
    <name evidence="1" type="ORF">BU25DRAFT_110845</name>
</gene>
<keyword evidence="2" id="KW-1185">Reference proteome</keyword>
<dbReference type="EMBL" id="MU006724">
    <property type="protein sequence ID" value="KAF2625770.1"/>
    <property type="molecule type" value="Genomic_DNA"/>
</dbReference>
<name>A0ACB6RUX5_9PLEO</name>
<reference evidence="1" key="1">
    <citation type="journal article" date="2020" name="Stud. Mycol.">
        <title>101 Dothideomycetes genomes: a test case for predicting lifestyles and emergence of pathogens.</title>
        <authorList>
            <person name="Haridas S."/>
            <person name="Albert R."/>
            <person name="Binder M."/>
            <person name="Bloem J."/>
            <person name="Labutti K."/>
            <person name="Salamov A."/>
            <person name="Andreopoulos B."/>
            <person name="Baker S."/>
            <person name="Barry K."/>
            <person name="Bills G."/>
            <person name="Bluhm B."/>
            <person name="Cannon C."/>
            <person name="Castanera R."/>
            <person name="Culley D."/>
            <person name="Daum C."/>
            <person name="Ezra D."/>
            <person name="Gonzalez J."/>
            <person name="Henrissat B."/>
            <person name="Kuo A."/>
            <person name="Liang C."/>
            <person name="Lipzen A."/>
            <person name="Lutzoni F."/>
            <person name="Magnuson J."/>
            <person name="Mondo S."/>
            <person name="Nolan M."/>
            <person name="Ohm R."/>
            <person name="Pangilinan J."/>
            <person name="Park H.-J."/>
            <person name="Ramirez L."/>
            <person name="Alfaro M."/>
            <person name="Sun H."/>
            <person name="Tritt A."/>
            <person name="Yoshinaga Y."/>
            <person name="Zwiers L.-H."/>
            <person name="Turgeon B."/>
            <person name="Goodwin S."/>
            <person name="Spatafora J."/>
            <person name="Crous P."/>
            <person name="Grigoriev I."/>
        </authorList>
    </citation>
    <scope>NUCLEOTIDE SEQUENCE</scope>
    <source>
        <strain evidence="1">CBS 525.71</strain>
    </source>
</reference>
<evidence type="ECO:0000313" key="2">
    <source>
        <dbReference type="Proteomes" id="UP000799754"/>
    </source>
</evidence>
<organism evidence="1 2">
    <name type="scientific">Macroventuria anomochaeta</name>
    <dbReference type="NCBI Taxonomy" id="301207"/>
    <lineage>
        <taxon>Eukaryota</taxon>
        <taxon>Fungi</taxon>
        <taxon>Dikarya</taxon>
        <taxon>Ascomycota</taxon>
        <taxon>Pezizomycotina</taxon>
        <taxon>Dothideomycetes</taxon>
        <taxon>Pleosporomycetidae</taxon>
        <taxon>Pleosporales</taxon>
        <taxon>Pleosporineae</taxon>
        <taxon>Didymellaceae</taxon>
        <taxon>Macroventuria</taxon>
    </lineage>
</organism>